<comment type="function">
    <text evidence="7">Phosphorolytic 3'-5' exoribonuclease that plays an important role in tRNA 3'-end maturation. Removes nucleotide residues following the 3'-CCA terminus of tRNAs; can also add nucleotides to the ends of RNA molecules by using nucleoside diphosphates as substrates, but this may not be physiologically important. Probably plays a role in initiation of 16S rRNA degradation (leading to ribosome degradation) during starvation.</text>
</comment>
<reference evidence="11 12" key="1">
    <citation type="submission" date="2024-04" db="EMBL/GenBank/DDBJ databases">
        <title>Human intestinal bacterial collection.</title>
        <authorList>
            <person name="Pauvert C."/>
            <person name="Hitch T.C.A."/>
            <person name="Clavel T."/>
        </authorList>
    </citation>
    <scope>NUCLEOTIDE SEQUENCE [LARGE SCALE GENOMIC DNA]</scope>
    <source>
        <strain evidence="11 12">CLA-AA-H197</strain>
    </source>
</reference>
<dbReference type="EMBL" id="JBBNGS010000004">
    <property type="protein sequence ID" value="MEQ2637313.1"/>
    <property type="molecule type" value="Genomic_DNA"/>
</dbReference>
<feature type="region of interest" description="Disordered" evidence="8">
    <location>
        <begin position="1"/>
        <end position="26"/>
    </location>
</feature>
<dbReference type="InterPro" id="IPR050080">
    <property type="entry name" value="RNase_PH"/>
</dbReference>
<dbReference type="InterPro" id="IPR027408">
    <property type="entry name" value="PNPase/RNase_PH_dom_sf"/>
</dbReference>
<dbReference type="Pfam" id="PF03725">
    <property type="entry name" value="RNase_PH_C"/>
    <property type="match status" value="1"/>
</dbReference>
<evidence type="ECO:0000256" key="3">
    <source>
        <dbReference type="ARBA" id="ARBA00022555"/>
    </source>
</evidence>
<dbReference type="RefSeq" id="WP_349181901.1">
    <property type="nucleotide sequence ID" value="NZ_JBBNGS010000004.1"/>
</dbReference>
<dbReference type="InterPro" id="IPR015847">
    <property type="entry name" value="ExoRNase_PH_dom2"/>
</dbReference>
<dbReference type="InterPro" id="IPR018336">
    <property type="entry name" value="RNase_PH_CS"/>
</dbReference>
<evidence type="ECO:0000256" key="5">
    <source>
        <dbReference type="ARBA" id="ARBA00022695"/>
    </source>
</evidence>
<feature type="domain" description="Exoribonuclease phosphorolytic" evidence="9">
    <location>
        <begin position="28"/>
        <end position="156"/>
    </location>
</feature>
<evidence type="ECO:0000256" key="6">
    <source>
        <dbReference type="ARBA" id="ARBA00022884"/>
    </source>
</evidence>
<dbReference type="CDD" id="cd11362">
    <property type="entry name" value="RNase_PH_bact"/>
    <property type="match status" value="1"/>
</dbReference>
<dbReference type="InterPro" id="IPR001247">
    <property type="entry name" value="ExoRNase_PH_dom1"/>
</dbReference>
<dbReference type="SUPFAM" id="SSF55666">
    <property type="entry name" value="Ribonuclease PH domain 2-like"/>
    <property type="match status" value="1"/>
</dbReference>
<proteinExistence type="inferred from homology"/>
<dbReference type="NCBIfam" id="TIGR01966">
    <property type="entry name" value="RNasePH"/>
    <property type="match status" value="1"/>
</dbReference>
<keyword evidence="4 7" id="KW-0819">tRNA processing</keyword>
<gene>
    <name evidence="7 11" type="primary">rph</name>
    <name evidence="11" type="ORF">AAAT05_02995</name>
</gene>
<evidence type="ECO:0000256" key="7">
    <source>
        <dbReference type="HAMAP-Rule" id="MF_00564"/>
    </source>
</evidence>
<name>A0ABV1IEJ4_9ACTN</name>
<evidence type="ECO:0000256" key="8">
    <source>
        <dbReference type="SAM" id="MobiDB-lite"/>
    </source>
</evidence>
<evidence type="ECO:0000256" key="1">
    <source>
        <dbReference type="ARBA" id="ARBA00006678"/>
    </source>
</evidence>
<dbReference type="PANTHER" id="PTHR11953">
    <property type="entry name" value="EXOSOME COMPLEX COMPONENT"/>
    <property type="match status" value="1"/>
</dbReference>
<dbReference type="PANTHER" id="PTHR11953:SF0">
    <property type="entry name" value="EXOSOME COMPLEX COMPONENT RRP41"/>
    <property type="match status" value="1"/>
</dbReference>
<comment type="similarity">
    <text evidence="1 7">Belongs to the RNase PH family.</text>
</comment>
<feature type="domain" description="Exoribonuclease phosphorolytic" evidence="10">
    <location>
        <begin position="174"/>
        <end position="239"/>
    </location>
</feature>
<dbReference type="PROSITE" id="PS01277">
    <property type="entry name" value="RIBONUCLEASE_PH"/>
    <property type="match status" value="1"/>
</dbReference>
<comment type="catalytic activity">
    <reaction evidence="7">
        <text>tRNA(n+1) + phosphate = tRNA(n) + a ribonucleoside 5'-diphosphate</text>
        <dbReference type="Rhea" id="RHEA:10628"/>
        <dbReference type="Rhea" id="RHEA-COMP:17343"/>
        <dbReference type="Rhea" id="RHEA-COMP:17344"/>
        <dbReference type="ChEBI" id="CHEBI:43474"/>
        <dbReference type="ChEBI" id="CHEBI:57930"/>
        <dbReference type="ChEBI" id="CHEBI:173114"/>
        <dbReference type="EC" id="2.7.7.56"/>
    </reaction>
</comment>
<dbReference type="Pfam" id="PF01138">
    <property type="entry name" value="RNase_PH"/>
    <property type="match status" value="1"/>
</dbReference>
<dbReference type="InterPro" id="IPR020568">
    <property type="entry name" value="Ribosomal_Su5_D2-typ_SF"/>
</dbReference>
<dbReference type="HAMAP" id="MF_00564">
    <property type="entry name" value="RNase_PH"/>
    <property type="match status" value="1"/>
</dbReference>
<dbReference type="InterPro" id="IPR036345">
    <property type="entry name" value="ExoRNase_PH_dom2_sf"/>
</dbReference>
<dbReference type="SUPFAM" id="SSF54211">
    <property type="entry name" value="Ribosomal protein S5 domain 2-like"/>
    <property type="match status" value="1"/>
</dbReference>
<accession>A0ABV1IEJ4</accession>
<sequence length="273" mass="29313">MIIKNPTGAPDGASGEKPARSFGRAADQMRPVTLTPGVIKNASGSCMAEFGDTRVLCCATVEECVPRWRKGQGAGWVTAEYAMLPASTNRRTPREYKGRKGRSMEIERLIGRSLRAVCRLDKLGEYTITLDCDVIQADGGTRTASVTGAWVALHDALMGLVDAGKLPRLPLTGQVAAVSCGIVGGQPLLDLDYPEDSHADVDLNLVCTDAGGIVEVQGTGERSTLSRAELDALLDMGQAGVAHLIEIQNQVTGFRWYEGTVPSYHLERNHFND</sequence>
<evidence type="ECO:0000313" key="11">
    <source>
        <dbReference type="EMBL" id="MEQ2637313.1"/>
    </source>
</evidence>
<dbReference type="InterPro" id="IPR002381">
    <property type="entry name" value="RNase_PH_bac-type"/>
</dbReference>
<evidence type="ECO:0000313" key="12">
    <source>
        <dbReference type="Proteomes" id="UP001478817"/>
    </source>
</evidence>
<evidence type="ECO:0000259" key="10">
    <source>
        <dbReference type="Pfam" id="PF03725"/>
    </source>
</evidence>
<keyword evidence="6" id="KW-0694">RNA-binding</keyword>
<keyword evidence="5 7" id="KW-0548">Nucleotidyltransferase</keyword>
<keyword evidence="2 7" id="KW-0698">rRNA processing</keyword>
<keyword evidence="12" id="KW-1185">Reference proteome</keyword>
<evidence type="ECO:0000256" key="2">
    <source>
        <dbReference type="ARBA" id="ARBA00022552"/>
    </source>
</evidence>
<comment type="caution">
    <text evidence="11">The sequence shown here is derived from an EMBL/GenBank/DDBJ whole genome shotgun (WGS) entry which is preliminary data.</text>
</comment>
<dbReference type="GO" id="GO:0009022">
    <property type="term" value="F:tRNA nucleotidyltransferase activity"/>
    <property type="evidence" value="ECO:0007669"/>
    <property type="project" value="UniProtKB-EC"/>
</dbReference>
<comment type="subunit">
    <text evidence="7">Homohexameric ring arranged as a trimer of dimers.</text>
</comment>
<keyword evidence="7 11" id="KW-0808">Transferase</keyword>
<dbReference type="EC" id="2.7.7.56" evidence="7"/>
<protein>
    <recommendedName>
        <fullName evidence="7">Ribonuclease PH</fullName>
        <shortName evidence="7">RNase PH</shortName>
        <ecNumber evidence="7">2.7.7.56</ecNumber>
    </recommendedName>
    <alternativeName>
        <fullName evidence="7">tRNA nucleotidyltransferase</fullName>
    </alternativeName>
</protein>
<feature type="binding site" evidence="7">
    <location>
        <position position="102"/>
    </location>
    <ligand>
        <name>phosphate</name>
        <dbReference type="ChEBI" id="CHEBI:43474"/>
        <note>substrate</note>
    </ligand>
</feature>
<dbReference type="Gene3D" id="3.30.230.70">
    <property type="entry name" value="GHMP Kinase, N-terminal domain"/>
    <property type="match status" value="1"/>
</dbReference>
<feature type="binding site" evidence="7">
    <location>
        <begin position="140"/>
        <end position="142"/>
    </location>
    <ligand>
        <name>phosphate</name>
        <dbReference type="ChEBI" id="CHEBI:43474"/>
        <note>substrate</note>
    </ligand>
</feature>
<keyword evidence="3 7" id="KW-0820">tRNA-binding</keyword>
<dbReference type="Proteomes" id="UP001478817">
    <property type="component" value="Unassembled WGS sequence"/>
</dbReference>
<evidence type="ECO:0000256" key="4">
    <source>
        <dbReference type="ARBA" id="ARBA00022694"/>
    </source>
</evidence>
<evidence type="ECO:0000259" key="9">
    <source>
        <dbReference type="Pfam" id="PF01138"/>
    </source>
</evidence>
<organism evidence="11 12">
    <name type="scientific">Paratractidigestivibacter faecalis</name>
    <dbReference type="NCBI Taxonomy" id="2292441"/>
    <lineage>
        <taxon>Bacteria</taxon>
        <taxon>Bacillati</taxon>
        <taxon>Actinomycetota</taxon>
        <taxon>Coriobacteriia</taxon>
        <taxon>Coriobacteriales</taxon>
        <taxon>Atopobiaceae</taxon>
        <taxon>Paratractidigestivibacter</taxon>
    </lineage>
</organism>